<name>A0A930UY04_9ACTN</name>
<keyword evidence="2" id="KW-1185">Reference proteome</keyword>
<dbReference type="Gene3D" id="2.60.120.620">
    <property type="entry name" value="q2cbj1_9rhob like domain"/>
    <property type="match status" value="1"/>
</dbReference>
<dbReference type="AlphaFoldDB" id="A0A930UY04"/>
<evidence type="ECO:0000313" key="2">
    <source>
        <dbReference type="Proteomes" id="UP000656804"/>
    </source>
</evidence>
<dbReference type="RefSeq" id="WP_194501438.1">
    <property type="nucleotide sequence ID" value="NZ_JADIVZ010000001.1"/>
</dbReference>
<proteinExistence type="predicted"/>
<accession>A0A930UY04</accession>
<keyword evidence="1" id="KW-0223">Dioxygenase</keyword>
<dbReference type="SUPFAM" id="SSF51197">
    <property type="entry name" value="Clavaminate synthase-like"/>
    <property type="match status" value="1"/>
</dbReference>
<evidence type="ECO:0000313" key="1">
    <source>
        <dbReference type="EMBL" id="MBF4160172.1"/>
    </source>
</evidence>
<keyword evidence="1" id="KW-0560">Oxidoreductase</keyword>
<dbReference type="Proteomes" id="UP000656804">
    <property type="component" value="Unassembled WGS sequence"/>
</dbReference>
<comment type="caution">
    <text evidence="1">The sequence shown here is derived from an EMBL/GenBank/DDBJ whole genome shotgun (WGS) entry which is preliminary data.</text>
</comment>
<organism evidence="1 2">
    <name type="scientific">Nocardioides acrostichi</name>
    <dbReference type="NCBI Taxonomy" id="2784339"/>
    <lineage>
        <taxon>Bacteria</taxon>
        <taxon>Bacillati</taxon>
        <taxon>Actinomycetota</taxon>
        <taxon>Actinomycetes</taxon>
        <taxon>Propionibacteriales</taxon>
        <taxon>Nocardioidaceae</taxon>
        <taxon>Nocardioides</taxon>
    </lineage>
</organism>
<dbReference type="GO" id="GO:0051213">
    <property type="term" value="F:dioxygenase activity"/>
    <property type="evidence" value="ECO:0007669"/>
    <property type="project" value="UniProtKB-KW"/>
</dbReference>
<dbReference type="PROSITE" id="PS51257">
    <property type="entry name" value="PROKAR_LIPOPROTEIN"/>
    <property type="match status" value="1"/>
</dbReference>
<dbReference type="EMBL" id="JADIVZ010000001">
    <property type="protein sequence ID" value="MBF4160172.1"/>
    <property type="molecule type" value="Genomic_DNA"/>
</dbReference>
<gene>
    <name evidence="1" type="ORF">ISG29_00605</name>
</gene>
<reference evidence="1" key="1">
    <citation type="submission" date="2020-11" db="EMBL/GenBank/DDBJ databases">
        <title>Nocardioides sp. CBS4Y-1, whole genome shotgun sequence.</title>
        <authorList>
            <person name="Tuo L."/>
        </authorList>
    </citation>
    <scope>NUCLEOTIDE SEQUENCE</scope>
    <source>
        <strain evidence="1">CBS4Y-1</strain>
    </source>
</reference>
<sequence length="250" mass="27059">MDDRTDADLDFERDGVVVIRGALPPALAVACADDLWRAVEEESGQVRGAPATWTEPMVRIAGLATPAFAEAGHTPALVAAYDRLVGPGRWQRLYGLGTIPVRFPHRDPQPDAGWHIEGGWVDESGVMRCSLASPTRALLLLHLFSEVGEDDAPTLVRLGSHHDVAPFLRDAGEAGRPWADVCADVVPASTGRTEMAVTGRAGDVWLAHPLLVHSANPWHRGREPRLMSQQALPWVPGAVDVSRGRPPRPR</sequence>
<protein>
    <submittedName>
        <fullName evidence="1">Phytanoyl-CoA dioxygenase</fullName>
    </submittedName>
</protein>